<keyword evidence="2" id="KW-1185">Reference proteome</keyword>
<proteinExistence type="predicted"/>
<dbReference type="EMBL" id="MW006479">
    <property type="protein sequence ID" value="QPI15065.1"/>
    <property type="molecule type" value="Genomic_DNA"/>
</dbReference>
<sequence length="83" mass="9601">MLAEQAKRLARINRAASLKSRKKTYRWVKRRIVSSVEIGGSFVQLNRDEISYEAIKALNKEGYTLKLSNNYGTTILNVIWEQL</sequence>
<protein>
    <submittedName>
        <fullName evidence="1">Uncharacterized protein</fullName>
    </submittedName>
</protein>
<dbReference type="Proteomes" id="UP000594606">
    <property type="component" value="Segment"/>
</dbReference>
<accession>A0A7S9SPC0</accession>
<organism evidence="1 2">
    <name type="scientific">Salmonella phage GEC_vB_N5</name>
    <dbReference type="NCBI Taxonomy" id="2777378"/>
    <lineage>
        <taxon>Viruses</taxon>
        <taxon>Duplodnaviria</taxon>
        <taxon>Heunggongvirae</taxon>
        <taxon>Uroviricota</taxon>
        <taxon>Caudoviricetes</taxon>
        <taxon>Demerecviridae</taxon>
        <taxon>Markadamsvirinae</taxon>
        <taxon>Tequintavirus</taxon>
        <taxon>Tequintavirus N5</taxon>
    </lineage>
</organism>
<name>A0A7S9SPC0_9CAUD</name>
<reference evidence="1 2" key="1">
    <citation type="submission" date="2020-09" db="EMBL/GenBank/DDBJ databases">
        <authorList>
            <person name="Makalatia K."/>
            <person name="Wagemans J."/>
        </authorList>
    </citation>
    <scope>NUCLEOTIDE SEQUENCE [LARGE SCALE GENOMIC DNA]</scope>
</reference>
<gene>
    <name evidence="1" type="ORF">GECvBN5_gp049c</name>
</gene>
<evidence type="ECO:0000313" key="1">
    <source>
        <dbReference type="EMBL" id="QPI15065.1"/>
    </source>
</evidence>
<evidence type="ECO:0000313" key="2">
    <source>
        <dbReference type="Proteomes" id="UP000594606"/>
    </source>
</evidence>